<feature type="region of interest" description="Disordered" evidence="1">
    <location>
        <begin position="548"/>
        <end position="596"/>
    </location>
</feature>
<dbReference type="EMBL" id="JBFDAA010000014">
    <property type="protein sequence ID" value="KAL1122270.1"/>
    <property type="molecule type" value="Genomic_DNA"/>
</dbReference>
<proteinExistence type="predicted"/>
<evidence type="ECO:0000256" key="2">
    <source>
        <dbReference type="SAM" id="Phobius"/>
    </source>
</evidence>
<gene>
    <name evidence="3" type="ORF">AAG570_003675</name>
</gene>
<protein>
    <submittedName>
        <fullName evidence="3">Uncharacterized protein</fullName>
    </submittedName>
</protein>
<keyword evidence="4" id="KW-1185">Reference proteome</keyword>
<reference evidence="3 4" key="1">
    <citation type="submission" date="2024-07" db="EMBL/GenBank/DDBJ databases">
        <title>Chromosome-level genome assembly of the water stick insect Ranatra chinensis (Heteroptera: Nepidae).</title>
        <authorList>
            <person name="Liu X."/>
        </authorList>
    </citation>
    <scope>NUCLEOTIDE SEQUENCE [LARGE SCALE GENOMIC DNA]</scope>
    <source>
        <strain evidence="3">Cailab_2021Rc</strain>
        <tissue evidence="3">Muscle</tissue>
    </source>
</reference>
<feature type="compositionally biased region" description="Polar residues" evidence="1">
    <location>
        <begin position="174"/>
        <end position="185"/>
    </location>
</feature>
<keyword evidence="2" id="KW-0472">Membrane</keyword>
<keyword evidence="2" id="KW-0812">Transmembrane</keyword>
<dbReference type="Proteomes" id="UP001558652">
    <property type="component" value="Unassembled WGS sequence"/>
</dbReference>
<organism evidence="3 4">
    <name type="scientific">Ranatra chinensis</name>
    <dbReference type="NCBI Taxonomy" id="642074"/>
    <lineage>
        <taxon>Eukaryota</taxon>
        <taxon>Metazoa</taxon>
        <taxon>Ecdysozoa</taxon>
        <taxon>Arthropoda</taxon>
        <taxon>Hexapoda</taxon>
        <taxon>Insecta</taxon>
        <taxon>Pterygota</taxon>
        <taxon>Neoptera</taxon>
        <taxon>Paraneoptera</taxon>
        <taxon>Hemiptera</taxon>
        <taxon>Heteroptera</taxon>
        <taxon>Panheteroptera</taxon>
        <taxon>Nepomorpha</taxon>
        <taxon>Nepidae</taxon>
        <taxon>Ranatrinae</taxon>
        <taxon>Ranatra</taxon>
    </lineage>
</organism>
<evidence type="ECO:0000256" key="1">
    <source>
        <dbReference type="SAM" id="MobiDB-lite"/>
    </source>
</evidence>
<feature type="compositionally biased region" description="Low complexity" evidence="1">
    <location>
        <begin position="438"/>
        <end position="447"/>
    </location>
</feature>
<dbReference type="AlphaFoldDB" id="A0ABD0Y4D7"/>
<feature type="transmembrane region" description="Helical" evidence="2">
    <location>
        <begin position="1134"/>
        <end position="1155"/>
    </location>
</feature>
<evidence type="ECO:0000313" key="3">
    <source>
        <dbReference type="EMBL" id="KAL1122270.1"/>
    </source>
</evidence>
<feature type="region of interest" description="Disordered" evidence="1">
    <location>
        <begin position="158"/>
        <end position="185"/>
    </location>
</feature>
<keyword evidence="2" id="KW-1133">Transmembrane helix</keyword>
<sequence>MASKRQNMFYENCTDDGNSLLREATPLVTHPDGKYENKEHYSTRSRGQRLFSRRDGFKGWVKEDREDTRGLGENCVYYVEILMDSQVEVSKTELVGTVLRFKNMNLKFEKELFKQFGKTWEEDLSDGMQRVLAKFPQTGSKVTVGEFWRRLPGRGHLRRQGRGGPIHSAHISHDTQSTKTASHCLNSNDKLSSKIPDNLKECYNGSNMMVKDNLLPMTMKVFIELIRKAESSTGFTSTRSLVPTLLKRLGSAVMQEAECVGQDSKSSRDRRMMFHSFRDPIFLNFYFKNGSRLGFWKSAMRQRFRSIKRPLKSNLSRGIFHHKEISSSEETETPWLARFRFDGIQSSPNVQASDLVIPYSPKGKEFFIFKILMPYLIPSSGQEISNDTFTLSERCTLHQMLSLSIDPWDRPEGDTACSRLSKYPNYNISRRPRRSSDTDSSASTKAPPQEALVGSLPKPTSPNEEVEIINPKKDQTSSEDLDGPAGNIFHPVTGQDSDFPLSGCPMENGVVYEKSGAVCPGVVLAGIAAGLQPQKVPPNNIMEMRVQSGFQGGRGGPGPKRPVLTPQRRRPSYGVRDGPVPSGRPWNSPGGGPSYSPQPAMIDNKWGATVSGLLAEIALLQGPVSSGPDHYKIGVDGGWNDTSVPRYWFLTEQVQDPLTMPRIRGALDGLIIASNIDNWNSLSGSELKLSQLLEMYYSDSGVFDRNMKACNRKSYVSQAMPTQDLKEQTYSFMSVLQNVMPDSVEIEEEGLRLFSEETSGKLSSTISSMGDPTCPATSGLSQLASLPMADLHIVPDCSWDNDQLIRTVTLLGLYMDWGFPGTNVTAFNGKTGLQMFSASSLVELFQSFYMLCNRTVSTGFDMRLVMNRLKVDMSQRLDWEKRLGNVASTVPRIILFLPAPNSVIPDSDKWYIQDKLSYFNTNNPDIKFLYLVPGSKDRFSPYAETPDKDIFPINQGDSSLEQYVLPLVKRISEIPRRVINPTCGSSWSSGSYGTLQTSGYLDQNEIQYYRVQPNYFYKDANAKISIQSADSSVVLNVCTSRYSANPTGNNTSGGTSGSVTCRQVTGGRGVDMWLSDSLCPNSLAIRCDPFYFSVSASQASQSASQIARCIDADCELPTNTKYVLSHQGLSCYSGIANIVASPIIIVLTILASLMLTKN</sequence>
<comment type="caution">
    <text evidence="3">The sequence shown here is derived from an EMBL/GenBank/DDBJ whole genome shotgun (WGS) entry which is preliminary data.</text>
</comment>
<accession>A0ABD0Y4D7</accession>
<feature type="region of interest" description="Disordered" evidence="1">
    <location>
        <begin position="426"/>
        <end position="494"/>
    </location>
</feature>
<name>A0ABD0Y4D7_9HEMI</name>
<evidence type="ECO:0000313" key="4">
    <source>
        <dbReference type="Proteomes" id="UP001558652"/>
    </source>
</evidence>